<name>A0AB35UZ46_9GAMM</name>
<protein>
    <submittedName>
        <fullName evidence="2">GIY-YIG nuclease family protein</fullName>
    </submittedName>
</protein>
<feature type="domain" description="GIY-YIG" evidence="1">
    <location>
        <begin position="153"/>
        <end position="246"/>
    </location>
</feature>
<dbReference type="AlphaFoldDB" id="A0AB35UZ46"/>
<proteinExistence type="predicted"/>
<dbReference type="RefSeq" id="WP_321097144.1">
    <property type="nucleotide sequence ID" value="NZ_JAXHPK010000065.1"/>
</dbReference>
<dbReference type="Proteomes" id="UP001278995">
    <property type="component" value="Unassembled WGS sequence"/>
</dbReference>
<dbReference type="SUPFAM" id="SSF82771">
    <property type="entry name" value="GIY-YIG endonuclease"/>
    <property type="match status" value="1"/>
</dbReference>
<dbReference type="CDD" id="cd10446">
    <property type="entry name" value="GIY-YIG_unchar_1"/>
    <property type="match status" value="1"/>
</dbReference>
<dbReference type="Gene3D" id="3.40.1440.10">
    <property type="entry name" value="GIY-YIG endonuclease"/>
    <property type="match status" value="1"/>
</dbReference>
<dbReference type="InterPro" id="IPR000305">
    <property type="entry name" value="GIY-YIG_endonuc"/>
</dbReference>
<dbReference type="InterPro" id="IPR035901">
    <property type="entry name" value="GIY-YIG_endonuc_sf"/>
</dbReference>
<comment type="caution">
    <text evidence="2">The sequence shown here is derived from an EMBL/GenBank/DDBJ whole genome shotgun (WGS) entry which is preliminary data.</text>
</comment>
<evidence type="ECO:0000313" key="2">
    <source>
        <dbReference type="EMBL" id="MDY6488007.1"/>
    </source>
</evidence>
<dbReference type="Pfam" id="PF01541">
    <property type="entry name" value="GIY-YIG"/>
    <property type="match status" value="1"/>
</dbReference>
<evidence type="ECO:0000259" key="1">
    <source>
        <dbReference type="PROSITE" id="PS50164"/>
    </source>
</evidence>
<accession>A0AB35UZ46</accession>
<organism evidence="2 3">
    <name type="scientific">Acinetobacter faecalis</name>
    <dbReference type="NCBI Taxonomy" id="2665161"/>
    <lineage>
        <taxon>Bacteria</taxon>
        <taxon>Pseudomonadati</taxon>
        <taxon>Pseudomonadota</taxon>
        <taxon>Gammaproteobacteria</taxon>
        <taxon>Moraxellales</taxon>
        <taxon>Moraxellaceae</taxon>
        <taxon>Acinetobacter</taxon>
    </lineage>
</organism>
<dbReference type="PROSITE" id="PS50164">
    <property type="entry name" value="GIY_YIG"/>
    <property type="match status" value="1"/>
</dbReference>
<gene>
    <name evidence="2" type="ORF">SKM51_12540</name>
</gene>
<evidence type="ECO:0000313" key="3">
    <source>
        <dbReference type="Proteomes" id="UP001278995"/>
    </source>
</evidence>
<sequence>MFDGNWNPIEVFKDGNIQSILNGHYWNYNAKKSYKEGQITIGLIRIKPNENLWLLAHIGKVTKDLDIFNGVGYEFETLEEYSKYFGRLIVRYKNTTQALIRWADTIIDDCEIYQILPDVFDNDLFPGYENVNLSWKELSRVITKESWKTALQNQKAVYLITDTSNGKCYVGSAYGENMLLNRWNTYVKNKHGGNVQLKELSDEHIENNFKYSILDIFKASTDDNVIIARESWWKETLMTRQFGYNSN</sequence>
<dbReference type="EMBL" id="JAXHPL010000122">
    <property type="protein sequence ID" value="MDY6488007.1"/>
    <property type="molecule type" value="Genomic_DNA"/>
</dbReference>
<reference evidence="2 3" key="1">
    <citation type="submission" date="2023-11" db="EMBL/GenBank/DDBJ databases">
        <title>The common occurrence of Acinetobacte faecalis in cattle feces and its emended description.</title>
        <authorList>
            <person name="Kyselkova M."/>
            <person name="Xanthopoulou K."/>
            <person name="Shestivska V."/>
            <person name="Spanelova P."/>
            <person name="Maixnerova M."/>
            <person name="Higgins P.G."/>
            <person name="Nemec A."/>
        </authorList>
    </citation>
    <scope>NUCLEOTIDE SEQUENCE [LARGE SCALE GENOMIC DNA]</scope>
    <source>
        <strain evidence="2 3">ANC 7483</strain>
    </source>
</reference>